<feature type="region of interest" description="Disordered" evidence="1">
    <location>
        <begin position="53"/>
        <end position="78"/>
    </location>
</feature>
<dbReference type="AlphaFoldDB" id="A0A212AD18"/>
<reference evidence="3 4" key="1">
    <citation type="submission" date="2016-12" db="EMBL/GenBank/DDBJ databases">
        <title>Comparison of Traditional DNA-DNA Hybridization with In Silico Genomic Analysis.</title>
        <authorList>
            <person name="Nicholson A.C."/>
            <person name="Humrighouse B.W."/>
            <person name="Graziano J."/>
            <person name="Lasker B."/>
            <person name="Whitney A.M."/>
            <person name="Mcquiston J.R."/>
        </authorList>
    </citation>
    <scope>NUCLEOTIDE SEQUENCE [LARGE SCALE GENOMIC DNA]</scope>
    <source>
        <strain evidence="3 4">H2240</strain>
    </source>
</reference>
<comment type="caution">
    <text evidence="3">The sequence shown here is derived from an EMBL/GenBank/DDBJ whole genome shotgun (WGS) entry which is preliminary data.</text>
</comment>
<proteinExistence type="predicted"/>
<evidence type="ECO:0000256" key="1">
    <source>
        <dbReference type="SAM" id="MobiDB-lite"/>
    </source>
</evidence>
<feature type="chain" id="PRO_5013165932" description="Secreted protein" evidence="2">
    <location>
        <begin position="26"/>
        <end position="101"/>
    </location>
</feature>
<organism evidence="3 4">
    <name type="scientific">Haematobacter genomosp. 1</name>
    <dbReference type="NCBI Taxonomy" id="366618"/>
    <lineage>
        <taxon>Bacteria</taxon>
        <taxon>Pseudomonadati</taxon>
        <taxon>Pseudomonadota</taxon>
        <taxon>Alphaproteobacteria</taxon>
        <taxon>Rhodobacterales</taxon>
        <taxon>Paracoccaceae</taxon>
        <taxon>Haematobacter</taxon>
    </lineage>
</organism>
<gene>
    <name evidence="3" type="ORF">CDV49_07375</name>
</gene>
<dbReference type="Proteomes" id="UP000196878">
    <property type="component" value="Unassembled WGS sequence"/>
</dbReference>
<evidence type="ECO:0000256" key="2">
    <source>
        <dbReference type="SAM" id="SignalP"/>
    </source>
</evidence>
<evidence type="ECO:0000313" key="4">
    <source>
        <dbReference type="Proteomes" id="UP000196878"/>
    </source>
</evidence>
<feature type="signal peptide" evidence="2">
    <location>
        <begin position="1"/>
        <end position="25"/>
    </location>
</feature>
<keyword evidence="4" id="KW-1185">Reference proteome</keyword>
<evidence type="ECO:0008006" key="5">
    <source>
        <dbReference type="Google" id="ProtNLM"/>
    </source>
</evidence>
<name>A0A212AD18_9RHOB</name>
<dbReference type="EMBL" id="NIPW01000010">
    <property type="protein sequence ID" value="OWJ78913.1"/>
    <property type="molecule type" value="Genomic_DNA"/>
</dbReference>
<accession>A0A212AD18</accession>
<evidence type="ECO:0000313" key="3">
    <source>
        <dbReference type="EMBL" id="OWJ78913.1"/>
    </source>
</evidence>
<sequence length="101" mass="11300">MMRKRALLSALALTITLGMSGPALAQTTCPPGMRCAQTPDSADALRRRNQQIDNQRQQMDQQRNNALQDQIRQRQQLQDQIRRRTIIVPGVDAGPNLQPPG</sequence>
<protein>
    <recommendedName>
        <fullName evidence="5">Secreted protein</fullName>
    </recommendedName>
</protein>
<keyword evidence="2" id="KW-0732">Signal</keyword>